<accession>A0ABT9B9B1</accession>
<protein>
    <recommendedName>
        <fullName evidence="4">Holliday junction resolvase</fullName>
    </recommendedName>
</protein>
<reference evidence="2" key="1">
    <citation type="submission" date="2023-07" db="EMBL/GenBank/DDBJ databases">
        <authorList>
            <person name="Kim M.K."/>
        </authorList>
    </citation>
    <scope>NUCLEOTIDE SEQUENCE</scope>
    <source>
        <strain evidence="2">ASUV-10-1</strain>
    </source>
</reference>
<dbReference type="RefSeq" id="WP_305005627.1">
    <property type="nucleotide sequence ID" value="NZ_JAUQSY010000003.1"/>
</dbReference>
<evidence type="ECO:0000313" key="3">
    <source>
        <dbReference type="Proteomes" id="UP001176429"/>
    </source>
</evidence>
<evidence type="ECO:0000313" key="2">
    <source>
        <dbReference type="EMBL" id="MDO7874314.1"/>
    </source>
</evidence>
<keyword evidence="3" id="KW-1185">Reference proteome</keyword>
<feature type="region of interest" description="Disordered" evidence="1">
    <location>
        <begin position="1"/>
        <end position="27"/>
    </location>
</feature>
<evidence type="ECO:0008006" key="4">
    <source>
        <dbReference type="Google" id="ProtNLM"/>
    </source>
</evidence>
<sequence>MQRNANSQQHQDEVAQAESRERRKADELVSRLNSTGYNVVGNWSATGSYARIDGTLTFGNGKVYQTELKVRNGLSTQYDTGMLEVSKLNAMRRLIAQGQEVAYVFIFDDQALFWPVHALLKHIDSGRIETTSFNNLPNTSYGRNRDRVAKQVVLLPTSMAKKVAMR</sequence>
<name>A0ABT9B9B1_9BACT</name>
<organism evidence="2 3">
    <name type="scientific">Hymenobacter aranciens</name>
    <dbReference type="NCBI Taxonomy" id="3063996"/>
    <lineage>
        <taxon>Bacteria</taxon>
        <taxon>Pseudomonadati</taxon>
        <taxon>Bacteroidota</taxon>
        <taxon>Cytophagia</taxon>
        <taxon>Cytophagales</taxon>
        <taxon>Hymenobacteraceae</taxon>
        <taxon>Hymenobacter</taxon>
    </lineage>
</organism>
<feature type="compositionally biased region" description="Basic and acidic residues" evidence="1">
    <location>
        <begin position="10"/>
        <end position="27"/>
    </location>
</feature>
<dbReference type="Proteomes" id="UP001176429">
    <property type="component" value="Unassembled WGS sequence"/>
</dbReference>
<evidence type="ECO:0000256" key="1">
    <source>
        <dbReference type="SAM" id="MobiDB-lite"/>
    </source>
</evidence>
<comment type="caution">
    <text evidence="2">The sequence shown here is derived from an EMBL/GenBank/DDBJ whole genome shotgun (WGS) entry which is preliminary data.</text>
</comment>
<gene>
    <name evidence="2" type="ORF">Q5H93_06185</name>
</gene>
<dbReference type="EMBL" id="JAUQSY010000003">
    <property type="protein sequence ID" value="MDO7874314.1"/>
    <property type="molecule type" value="Genomic_DNA"/>
</dbReference>
<proteinExistence type="predicted"/>